<organism evidence="3">
    <name type="scientific">Serpula lacrymans var. lacrymans (strain S7.3)</name>
    <name type="common">Dry rot fungus</name>
    <dbReference type="NCBI Taxonomy" id="936435"/>
    <lineage>
        <taxon>Eukaryota</taxon>
        <taxon>Fungi</taxon>
        <taxon>Dikarya</taxon>
        <taxon>Basidiomycota</taxon>
        <taxon>Agaricomycotina</taxon>
        <taxon>Agaricomycetes</taxon>
        <taxon>Agaricomycetidae</taxon>
        <taxon>Boletales</taxon>
        <taxon>Coniophorineae</taxon>
        <taxon>Serpulaceae</taxon>
        <taxon>Serpula</taxon>
    </lineage>
</organism>
<keyword evidence="3" id="KW-1185">Reference proteome</keyword>
<proteinExistence type="predicted"/>
<dbReference type="Pfam" id="PF25597">
    <property type="entry name" value="SH3_retrovirus"/>
    <property type="match status" value="1"/>
</dbReference>
<dbReference type="HOGENOM" id="CLU_1971836_0_0_1"/>
<evidence type="ECO:0000313" key="2">
    <source>
        <dbReference type="EMBL" id="EGN93351.1"/>
    </source>
</evidence>
<name>F8QDX6_SERL3</name>
<dbReference type="AlphaFoldDB" id="F8QDX6"/>
<dbReference type="OrthoDB" id="3243429at2759"/>
<dbReference type="Proteomes" id="UP000008063">
    <property type="component" value="Unassembled WGS sequence"/>
</dbReference>
<dbReference type="EMBL" id="GL945492">
    <property type="protein sequence ID" value="EGN93351.1"/>
    <property type="molecule type" value="Genomic_DNA"/>
</dbReference>
<sequence length="127" mass="14500">MEKCVFIGYPAGYKGWKFYNPTTKRTIISERADFDERYFPGLKKTSTTAIPTPPLPPSLPSPTICKQCYARFKSTFPDMWQGILEAHEQAAAYMDTSKTITQRAVEFAKAKTKLIQMAYHTIQHILT</sequence>
<reference evidence="3" key="1">
    <citation type="journal article" date="2011" name="Science">
        <title>The plant cell wall-decomposing machinery underlies the functional diversity of forest fungi.</title>
        <authorList>
            <person name="Eastwood D.C."/>
            <person name="Floudas D."/>
            <person name="Binder M."/>
            <person name="Majcherczyk A."/>
            <person name="Schneider P."/>
            <person name="Aerts A."/>
            <person name="Asiegbu F.O."/>
            <person name="Baker S.E."/>
            <person name="Barry K."/>
            <person name="Bendiksby M."/>
            <person name="Blumentritt M."/>
            <person name="Coutinho P.M."/>
            <person name="Cullen D."/>
            <person name="de Vries R.P."/>
            <person name="Gathman A."/>
            <person name="Goodell B."/>
            <person name="Henrissat B."/>
            <person name="Ihrmark K."/>
            <person name="Kauserud H."/>
            <person name="Kohler A."/>
            <person name="LaButti K."/>
            <person name="Lapidus A."/>
            <person name="Lavin J.L."/>
            <person name="Lee Y.-H."/>
            <person name="Lindquist E."/>
            <person name="Lilly W."/>
            <person name="Lucas S."/>
            <person name="Morin E."/>
            <person name="Murat C."/>
            <person name="Oguiza J.A."/>
            <person name="Park J."/>
            <person name="Pisabarro A.G."/>
            <person name="Riley R."/>
            <person name="Rosling A."/>
            <person name="Salamov A."/>
            <person name="Schmidt O."/>
            <person name="Schmutz J."/>
            <person name="Skrede I."/>
            <person name="Stenlid J."/>
            <person name="Wiebenga A."/>
            <person name="Xie X."/>
            <person name="Kuees U."/>
            <person name="Hibbett D.S."/>
            <person name="Hoffmeister D."/>
            <person name="Hoegberg N."/>
            <person name="Martin F."/>
            <person name="Grigoriev I.V."/>
            <person name="Watkinson S.C."/>
        </authorList>
    </citation>
    <scope>NUCLEOTIDE SEQUENCE [LARGE SCALE GENOMIC DNA]</scope>
    <source>
        <strain evidence="3">strain S7.3</strain>
    </source>
</reference>
<evidence type="ECO:0000259" key="1">
    <source>
        <dbReference type="Pfam" id="PF25597"/>
    </source>
</evidence>
<accession>F8QDX6</accession>
<dbReference type="InParanoid" id="F8QDX6"/>
<feature type="domain" description="Retroviral polymerase SH3-like" evidence="1">
    <location>
        <begin position="2"/>
        <end position="44"/>
    </location>
</feature>
<dbReference type="InterPro" id="IPR057670">
    <property type="entry name" value="SH3_retrovirus"/>
</dbReference>
<gene>
    <name evidence="2" type="ORF">SERLA73DRAFT_78655</name>
</gene>
<evidence type="ECO:0000313" key="3">
    <source>
        <dbReference type="Proteomes" id="UP000008063"/>
    </source>
</evidence>
<protein>
    <recommendedName>
        <fullName evidence="1">Retroviral polymerase SH3-like domain-containing protein</fullName>
    </recommendedName>
</protein>
<dbReference type="STRING" id="936435.F8QDX6"/>